<dbReference type="InterPro" id="IPR041354">
    <property type="entry name" value="4PPT_N"/>
</dbReference>
<evidence type="ECO:0000313" key="5">
    <source>
        <dbReference type="Proteomes" id="UP000800981"/>
    </source>
</evidence>
<name>A0ABX0GUH6_9ACTN</name>
<dbReference type="InterPro" id="IPR037143">
    <property type="entry name" value="4-PPantetheinyl_Trfase_dom_sf"/>
</dbReference>
<evidence type="ECO:0000259" key="3">
    <source>
        <dbReference type="Pfam" id="PF17837"/>
    </source>
</evidence>
<keyword evidence="5" id="KW-1185">Reference proteome</keyword>
<dbReference type="SUPFAM" id="SSF56214">
    <property type="entry name" value="4'-phosphopantetheinyl transferase"/>
    <property type="match status" value="1"/>
</dbReference>
<dbReference type="InterPro" id="IPR008278">
    <property type="entry name" value="4-PPantetheinyl_Trfase_dom"/>
</dbReference>
<dbReference type="PANTHER" id="PTHR38096:SF1">
    <property type="entry name" value="ENTEROBACTIN SYNTHASE COMPONENT D"/>
    <property type="match status" value="1"/>
</dbReference>
<dbReference type="InterPro" id="IPR003542">
    <property type="entry name" value="Enbac_synth_compD-like"/>
</dbReference>
<accession>A0ABX0GUH6</accession>
<dbReference type="PANTHER" id="PTHR38096">
    <property type="entry name" value="ENTEROBACTIN SYNTHASE COMPONENT D"/>
    <property type="match status" value="1"/>
</dbReference>
<dbReference type="Pfam" id="PF17837">
    <property type="entry name" value="4PPT_N"/>
    <property type="match status" value="1"/>
</dbReference>
<feature type="domain" description="4'-phosphopantetheinyl transferase N-terminal" evidence="3">
    <location>
        <begin position="32"/>
        <end position="99"/>
    </location>
</feature>
<proteinExistence type="predicted"/>
<sequence>MAVGHGLAALLPPGVVVVEAYDDSEPAPLFPAEEALVARAVAGRRAEFATGRRCARDALRRLGLPAAPILSGPRREPVWPEGVVGSITHCAGYRAAVVALARDVAALGIDAEPDEPLPAGVLDVVARPAERDRLEELARGRPDGNWDRVLFSAKESVFKAWYPLTGAPLEFDEGDVVLSCDDGTFAVAPLPRTPVPGAPRTLAGRWGAVGGLVRTAVVLPA</sequence>
<dbReference type="GO" id="GO:0016740">
    <property type="term" value="F:transferase activity"/>
    <property type="evidence" value="ECO:0007669"/>
    <property type="project" value="UniProtKB-KW"/>
</dbReference>
<evidence type="ECO:0000256" key="1">
    <source>
        <dbReference type="ARBA" id="ARBA00022679"/>
    </source>
</evidence>
<dbReference type="Proteomes" id="UP000800981">
    <property type="component" value="Unassembled WGS sequence"/>
</dbReference>
<evidence type="ECO:0000259" key="2">
    <source>
        <dbReference type="Pfam" id="PF01648"/>
    </source>
</evidence>
<keyword evidence="1 4" id="KW-0808">Transferase</keyword>
<gene>
    <name evidence="4" type="ORF">G9H71_10280</name>
</gene>
<reference evidence="4 5" key="1">
    <citation type="submission" date="2020-03" db="EMBL/GenBank/DDBJ databases">
        <title>Two novel Motilibacter sp.</title>
        <authorList>
            <person name="Liu S."/>
        </authorList>
    </citation>
    <scope>NUCLEOTIDE SEQUENCE [LARGE SCALE GENOMIC DNA]</scope>
    <source>
        <strain evidence="4 5">E257</strain>
    </source>
</reference>
<organism evidence="4 5">
    <name type="scientific">Motilibacter deserti</name>
    <dbReference type="NCBI Taxonomy" id="2714956"/>
    <lineage>
        <taxon>Bacteria</taxon>
        <taxon>Bacillati</taxon>
        <taxon>Actinomycetota</taxon>
        <taxon>Actinomycetes</taxon>
        <taxon>Motilibacterales</taxon>
        <taxon>Motilibacteraceae</taxon>
        <taxon>Motilibacter</taxon>
    </lineage>
</organism>
<dbReference type="EMBL" id="JAANNP010000004">
    <property type="protein sequence ID" value="NHC14168.1"/>
    <property type="molecule type" value="Genomic_DNA"/>
</dbReference>
<evidence type="ECO:0000313" key="4">
    <source>
        <dbReference type="EMBL" id="NHC14168.1"/>
    </source>
</evidence>
<dbReference type="PRINTS" id="PR01399">
    <property type="entry name" value="ENTSNTHTASED"/>
</dbReference>
<feature type="domain" description="4'-phosphopantetheinyl transferase" evidence="2">
    <location>
        <begin position="107"/>
        <end position="178"/>
    </location>
</feature>
<protein>
    <submittedName>
        <fullName evidence="4">4'-phosphopantetheinyl transferase superfamily protein</fullName>
    </submittedName>
</protein>
<comment type="caution">
    <text evidence="4">The sequence shown here is derived from an EMBL/GenBank/DDBJ whole genome shotgun (WGS) entry which is preliminary data.</text>
</comment>
<dbReference type="RefSeq" id="WP_166281411.1">
    <property type="nucleotide sequence ID" value="NZ_JAANNP010000004.1"/>
</dbReference>
<dbReference type="Pfam" id="PF01648">
    <property type="entry name" value="ACPS"/>
    <property type="match status" value="1"/>
</dbReference>